<dbReference type="EMBL" id="LNXV01000007">
    <property type="protein sequence ID" value="KTC85166.1"/>
    <property type="molecule type" value="Genomic_DNA"/>
</dbReference>
<dbReference type="InterPro" id="IPR029058">
    <property type="entry name" value="AB_hydrolase_fold"/>
</dbReference>
<name>A0A0W0SPD8_9GAMM</name>
<comment type="caution">
    <text evidence="1">The sequence shown here is derived from an EMBL/GenBank/DDBJ whole genome shotgun (WGS) entry which is preliminary data.</text>
</comment>
<dbReference type="Pfam" id="PF26363">
    <property type="entry name" value="Phospholipase-like"/>
    <property type="match status" value="1"/>
</dbReference>
<evidence type="ECO:0000313" key="1">
    <source>
        <dbReference type="EMBL" id="KTC85166.1"/>
    </source>
</evidence>
<dbReference type="RefSeq" id="WP_058441057.1">
    <property type="nucleotide sequence ID" value="NZ_CAAAHU010000009.1"/>
</dbReference>
<dbReference type="Gene3D" id="3.40.50.1820">
    <property type="entry name" value="alpha/beta hydrolase"/>
    <property type="match status" value="1"/>
</dbReference>
<proteinExistence type="predicted"/>
<dbReference type="Proteomes" id="UP000054742">
    <property type="component" value="Unassembled WGS sequence"/>
</dbReference>
<evidence type="ECO:0000313" key="2">
    <source>
        <dbReference type="Proteomes" id="UP000054742"/>
    </source>
</evidence>
<protein>
    <submittedName>
        <fullName evidence="1">Lipase (Class 3)</fullName>
    </submittedName>
</protein>
<dbReference type="SUPFAM" id="SSF53474">
    <property type="entry name" value="alpha/beta-Hydrolases"/>
    <property type="match status" value="1"/>
</dbReference>
<dbReference type="OrthoDB" id="7226437at2"/>
<dbReference type="STRING" id="29422.Lbru_0962"/>
<gene>
    <name evidence="1" type="ORF">Lbru_0962</name>
</gene>
<organism evidence="1 2">
    <name type="scientific">Legionella brunensis</name>
    <dbReference type="NCBI Taxonomy" id="29422"/>
    <lineage>
        <taxon>Bacteria</taxon>
        <taxon>Pseudomonadati</taxon>
        <taxon>Pseudomonadota</taxon>
        <taxon>Gammaproteobacteria</taxon>
        <taxon>Legionellales</taxon>
        <taxon>Legionellaceae</taxon>
        <taxon>Legionella</taxon>
    </lineage>
</organism>
<dbReference type="PATRIC" id="fig|29422.6.peg.1012"/>
<accession>A0A0W0SPD8</accession>
<dbReference type="GO" id="GO:0006629">
    <property type="term" value="P:lipid metabolic process"/>
    <property type="evidence" value="ECO:0007669"/>
    <property type="project" value="InterPro"/>
</dbReference>
<reference evidence="1 2" key="1">
    <citation type="submission" date="2015-11" db="EMBL/GenBank/DDBJ databases">
        <title>Genomic analysis of 38 Legionella species identifies large and diverse effector repertoires.</title>
        <authorList>
            <person name="Burstein D."/>
            <person name="Amaro F."/>
            <person name="Zusman T."/>
            <person name="Lifshitz Z."/>
            <person name="Cohen O."/>
            <person name="Gilbert J.A."/>
            <person name="Pupko T."/>
            <person name="Shuman H.A."/>
            <person name="Segal G."/>
        </authorList>
    </citation>
    <scope>NUCLEOTIDE SEQUENCE [LARGE SCALE GENOMIC DNA]</scope>
    <source>
        <strain evidence="1 2">ATCC 43878</strain>
    </source>
</reference>
<keyword evidence="2" id="KW-1185">Reference proteome</keyword>
<dbReference type="AlphaFoldDB" id="A0A0W0SPD8"/>
<sequence>MSKCSIGLLVDAAHLAYRIEGENSTLRSDEDPRNGNTSTTELTDSIAKAGYLITDKTNPDVKNSTGLTAVRLEPIDEESPIVISYRGTASLNDMLSNTNLGITGTVGNNLRKEAFSFYEETKKKFPHRDIIITGHSLGGHLAQYVGAKAYATEPDTRKSMNLHVRTFNTAPINTIYGEKLMLNCPHVFSQFCNYRLDSDLVSDLFIHDYYGNTFSFQTEKGISKSHPMGEVREVIPEAVKNLEIGGIGRAHRDLNTLKEGVLGIKEAYAVHIKGQWFSKYRMGVKNKELIDKALDSVTECLNKNPPDFIGANKHLQVARFKTSGPTSSHCLNLVIKAVYIVQKEYKVSSDFQIELETPGRALKF</sequence>